<dbReference type="CDD" id="cd02440">
    <property type="entry name" value="AdoMet_MTases"/>
    <property type="match status" value="1"/>
</dbReference>
<dbReference type="Proteomes" id="UP000003947">
    <property type="component" value="Unassembled WGS sequence"/>
</dbReference>
<evidence type="ECO:0000313" key="6">
    <source>
        <dbReference type="EMBL" id="EIM28593.1"/>
    </source>
</evidence>
<evidence type="ECO:0000256" key="4">
    <source>
        <dbReference type="SAM" id="MobiDB-lite"/>
    </source>
</evidence>
<dbReference type="InterPro" id="IPR051052">
    <property type="entry name" value="Diverse_substrate_MTase"/>
</dbReference>
<gene>
    <name evidence="6" type="ORF">MicloDRAFT_00027310</name>
</gene>
<protein>
    <submittedName>
        <fullName evidence="6">Dimethyladenosine transferase (RRNA methylation)</fullName>
    </submittedName>
</protein>
<dbReference type="AlphaFoldDB" id="I4YXA1"/>
<feature type="region of interest" description="Disordered" evidence="4">
    <location>
        <begin position="1"/>
        <end position="22"/>
    </location>
</feature>
<evidence type="ECO:0000256" key="2">
    <source>
        <dbReference type="ARBA" id="ARBA00022603"/>
    </source>
</evidence>
<name>I4YXA1_9HYPH</name>
<dbReference type="InterPro" id="IPR013216">
    <property type="entry name" value="Methyltransf_11"/>
</dbReference>
<organism evidence="6 7">
    <name type="scientific">Microvirga lotononidis</name>
    <dbReference type="NCBI Taxonomy" id="864069"/>
    <lineage>
        <taxon>Bacteria</taxon>
        <taxon>Pseudomonadati</taxon>
        <taxon>Pseudomonadota</taxon>
        <taxon>Alphaproteobacteria</taxon>
        <taxon>Hyphomicrobiales</taxon>
        <taxon>Methylobacteriaceae</taxon>
        <taxon>Microvirga</taxon>
    </lineage>
</organism>
<dbReference type="PATRIC" id="fig|864069.3.peg.2953"/>
<dbReference type="Pfam" id="PF08241">
    <property type="entry name" value="Methyltransf_11"/>
    <property type="match status" value="1"/>
</dbReference>
<reference evidence="6 7" key="1">
    <citation type="submission" date="2012-02" db="EMBL/GenBank/DDBJ databases">
        <title>Improved High-Quality Draft sequence of Microvirga sp. WSM3557.</title>
        <authorList>
            <consortium name="US DOE Joint Genome Institute"/>
            <person name="Lucas S."/>
            <person name="Han J."/>
            <person name="Lapidus A."/>
            <person name="Cheng J.-F."/>
            <person name="Goodwin L."/>
            <person name="Pitluck S."/>
            <person name="Peters L."/>
            <person name="Zhang X."/>
            <person name="Detter J.C."/>
            <person name="Han C."/>
            <person name="Tapia R."/>
            <person name="Land M."/>
            <person name="Hauser L."/>
            <person name="Kyrpides N."/>
            <person name="Ivanova N."/>
            <person name="Pagani I."/>
            <person name="Brau L."/>
            <person name="Yates R."/>
            <person name="O'Hara G."/>
            <person name="Rui T."/>
            <person name="Howieson J."/>
            <person name="Reeve W."/>
            <person name="Woyke T."/>
        </authorList>
    </citation>
    <scope>NUCLEOTIDE SEQUENCE [LARGE SCALE GENOMIC DNA]</scope>
    <source>
        <strain evidence="6 7">WSM3557</strain>
    </source>
</reference>
<proteinExistence type="inferred from homology"/>
<dbReference type="STRING" id="864069.MicloDRAFT_00027310"/>
<dbReference type="eggNOG" id="COG0030">
    <property type="taxonomic scope" value="Bacteria"/>
</dbReference>
<dbReference type="PANTHER" id="PTHR44942">
    <property type="entry name" value="METHYLTRANSF_11 DOMAIN-CONTAINING PROTEIN"/>
    <property type="match status" value="1"/>
</dbReference>
<evidence type="ECO:0000256" key="3">
    <source>
        <dbReference type="ARBA" id="ARBA00022679"/>
    </source>
</evidence>
<feature type="domain" description="Methyltransferase type 11" evidence="5">
    <location>
        <begin position="49"/>
        <end position="143"/>
    </location>
</feature>
<dbReference type="SUPFAM" id="SSF53335">
    <property type="entry name" value="S-adenosyl-L-methionine-dependent methyltransferases"/>
    <property type="match status" value="1"/>
</dbReference>
<dbReference type="InterPro" id="IPR029063">
    <property type="entry name" value="SAM-dependent_MTases_sf"/>
</dbReference>
<evidence type="ECO:0000259" key="5">
    <source>
        <dbReference type="Pfam" id="PF08241"/>
    </source>
</evidence>
<evidence type="ECO:0000256" key="1">
    <source>
        <dbReference type="ARBA" id="ARBA00008361"/>
    </source>
</evidence>
<sequence>MASIPLQEGQRAFGSDPANYERGRPNYPPQLYEILQQECGIGPTTHTFEIGPGTGQVTRGLLGLGVAHLTAIEPDERLSGFLAEACRDEGVGRLEILTLTFEAAPLVERAFGLGIAATAFHWLEAGPALAKVFRLLRPGGWWVACWNIFNDPFTPDPFREATSHLFRDLAKTPSFGEGDRRPFGLDVEARTQELTAAGFQRISSTVVRRTMILDTDSVLALYATFSQVTRLLEGDRLQFMRSLKRIAQDEFEGKVPRTFLTPIYWAQRP</sequence>
<comment type="similarity">
    <text evidence="1">Belongs to the methyltransferase superfamily.</text>
</comment>
<dbReference type="PANTHER" id="PTHR44942:SF4">
    <property type="entry name" value="METHYLTRANSFERASE TYPE 11 DOMAIN-CONTAINING PROTEIN"/>
    <property type="match status" value="1"/>
</dbReference>
<keyword evidence="2" id="KW-0489">Methyltransferase</keyword>
<dbReference type="EMBL" id="JH660644">
    <property type="protein sequence ID" value="EIM28593.1"/>
    <property type="molecule type" value="Genomic_DNA"/>
</dbReference>
<keyword evidence="7" id="KW-1185">Reference proteome</keyword>
<evidence type="ECO:0000313" key="7">
    <source>
        <dbReference type="Proteomes" id="UP000003947"/>
    </source>
</evidence>
<dbReference type="Gene3D" id="3.40.50.150">
    <property type="entry name" value="Vaccinia Virus protein VP39"/>
    <property type="match status" value="1"/>
</dbReference>
<dbReference type="GO" id="GO:0008757">
    <property type="term" value="F:S-adenosylmethionine-dependent methyltransferase activity"/>
    <property type="evidence" value="ECO:0007669"/>
    <property type="project" value="InterPro"/>
</dbReference>
<dbReference type="GO" id="GO:0032259">
    <property type="term" value="P:methylation"/>
    <property type="evidence" value="ECO:0007669"/>
    <property type="project" value="UniProtKB-KW"/>
</dbReference>
<accession>I4YXA1</accession>
<keyword evidence="3 6" id="KW-0808">Transferase</keyword>
<dbReference type="HOGENOM" id="CLU_049344_7_1_5"/>